<evidence type="ECO:0000256" key="2">
    <source>
        <dbReference type="ARBA" id="ARBA00004370"/>
    </source>
</evidence>
<keyword evidence="17" id="KW-1185">Reference proteome</keyword>
<comment type="subcellular location">
    <subcellularLocation>
        <location evidence="2">Membrane</location>
    </subcellularLocation>
    <subcellularLocation>
        <location evidence="1">Plastid</location>
        <location evidence="1">Chloroplast</location>
    </subcellularLocation>
</comment>
<dbReference type="Pfam" id="PF08417">
    <property type="entry name" value="PaO"/>
    <property type="match status" value="1"/>
</dbReference>
<keyword evidence="12" id="KW-0411">Iron-sulfur</keyword>
<dbReference type="Gene3D" id="2.102.10.10">
    <property type="entry name" value="Rieske [2Fe-2S] iron-sulphur domain"/>
    <property type="match status" value="1"/>
</dbReference>
<dbReference type="InterPro" id="IPR050584">
    <property type="entry name" value="Cholesterol_7-desaturase"/>
</dbReference>
<evidence type="ECO:0000313" key="17">
    <source>
        <dbReference type="Proteomes" id="UP001491310"/>
    </source>
</evidence>
<keyword evidence="4" id="KW-0934">Plastid</keyword>
<organism evidence="16 17">
    <name type="scientific">Coccomyxa subellipsoidea</name>
    <dbReference type="NCBI Taxonomy" id="248742"/>
    <lineage>
        <taxon>Eukaryota</taxon>
        <taxon>Viridiplantae</taxon>
        <taxon>Chlorophyta</taxon>
        <taxon>core chlorophytes</taxon>
        <taxon>Trebouxiophyceae</taxon>
        <taxon>Trebouxiophyceae incertae sedis</taxon>
        <taxon>Coccomyxaceae</taxon>
        <taxon>Coccomyxa</taxon>
    </lineage>
</organism>
<dbReference type="PROSITE" id="PS51296">
    <property type="entry name" value="RIESKE"/>
    <property type="match status" value="1"/>
</dbReference>
<evidence type="ECO:0000256" key="1">
    <source>
        <dbReference type="ARBA" id="ARBA00004229"/>
    </source>
</evidence>
<evidence type="ECO:0000256" key="3">
    <source>
        <dbReference type="ARBA" id="ARBA00022528"/>
    </source>
</evidence>
<dbReference type="Proteomes" id="UP001491310">
    <property type="component" value="Unassembled WGS sequence"/>
</dbReference>
<dbReference type="InterPro" id="IPR036922">
    <property type="entry name" value="Rieske_2Fe-2S_sf"/>
</dbReference>
<keyword evidence="8" id="KW-0809">Transit peptide</keyword>
<keyword evidence="11" id="KW-0408">Iron</keyword>
<keyword evidence="6" id="KW-0001">2Fe-2S</keyword>
<feature type="transmembrane region" description="Helical" evidence="14">
    <location>
        <begin position="599"/>
        <end position="624"/>
    </location>
</feature>
<keyword evidence="3" id="KW-0150">Chloroplast</keyword>
<proteinExistence type="predicted"/>
<evidence type="ECO:0000256" key="11">
    <source>
        <dbReference type="ARBA" id="ARBA00023004"/>
    </source>
</evidence>
<dbReference type="Pfam" id="PF00355">
    <property type="entry name" value="Rieske"/>
    <property type="match status" value="1"/>
</dbReference>
<dbReference type="SUPFAM" id="SSF50022">
    <property type="entry name" value="ISP domain"/>
    <property type="match status" value="1"/>
</dbReference>
<evidence type="ECO:0000256" key="7">
    <source>
        <dbReference type="ARBA" id="ARBA00022723"/>
    </source>
</evidence>
<keyword evidence="7" id="KW-0479">Metal-binding</keyword>
<dbReference type="Gene3D" id="3.90.380.10">
    <property type="entry name" value="Naphthalene 1,2-dioxygenase Alpha Subunit, Chain A, domain 1"/>
    <property type="match status" value="1"/>
</dbReference>
<reference evidence="16 17" key="1">
    <citation type="journal article" date="2024" name="Nat. Commun.">
        <title>Phylogenomics reveals the evolutionary origins of lichenization in chlorophyte algae.</title>
        <authorList>
            <person name="Puginier C."/>
            <person name="Libourel C."/>
            <person name="Otte J."/>
            <person name="Skaloud P."/>
            <person name="Haon M."/>
            <person name="Grisel S."/>
            <person name="Petersen M."/>
            <person name="Berrin J.G."/>
            <person name="Delaux P.M."/>
            <person name="Dal Grande F."/>
            <person name="Keller J."/>
        </authorList>
    </citation>
    <scope>NUCLEOTIDE SEQUENCE [LARGE SCALE GENOMIC DNA]</scope>
    <source>
        <strain evidence="16 17">SAG 216-7</strain>
    </source>
</reference>
<dbReference type="PANTHER" id="PTHR21266">
    <property type="entry name" value="IRON-SULFUR DOMAIN CONTAINING PROTEIN"/>
    <property type="match status" value="1"/>
</dbReference>
<dbReference type="InterPro" id="IPR013626">
    <property type="entry name" value="PaO"/>
</dbReference>
<feature type="transmembrane region" description="Helical" evidence="14">
    <location>
        <begin position="564"/>
        <end position="587"/>
    </location>
</feature>
<evidence type="ECO:0000256" key="8">
    <source>
        <dbReference type="ARBA" id="ARBA00022946"/>
    </source>
</evidence>
<dbReference type="PANTHER" id="PTHR21266:SF32">
    <property type="entry name" value="CHOLESTEROL 7-DESATURASE NVD"/>
    <property type="match status" value="1"/>
</dbReference>
<keyword evidence="5 14" id="KW-0812">Transmembrane</keyword>
<accession>A0ABR2YVY2</accession>
<gene>
    <name evidence="16" type="ORF">WJX75_000115</name>
</gene>
<evidence type="ECO:0000256" key="6">
    <source>
        <dbReference type="ARBA" id="ARBA00022714"/>
    </source>
</evidence>
<comment type="caution">
    <text evidence="16">The sequence shown here is derived from an EMBL/GenBank/DDBJ whole genome shotgun (WGS) entry which is preliminary data.</text>
</comment>
<protein>
    <recommendedName>
        <fullName evidence="15">Rieske domain-containing protein</fullName>
    </recommendedName>
</protein>
<feature type="domain" description="Rieske" evidence="15">
    <location>
        <begin position="142"/>
        <end position="249"/>
    </location>
</feature>
<evidence type="ECO:0000256" key="5">
    <source>
        <dbReference type="ARBA" id="ARBA00022692"/>
    </source>
</evidence>
<keyword evidence="10" id="KW-0560">Oxidoreductase</keyword>
<evidence type="ECO:0000256" key="12">
    <source>
        <dbReference type="ARBA" id="ARBA00023014"/>
    </source>
</evidence>
<dbReference type="InterPro" id="IPR017941">
    <property type="entry name" value="Rieske_2Fe-2S"/>
</dbReference>
<evidence type="ECO:0000256" key="14">
    <source>
        <dbReference type="SAM" id="Phobius"/>
    </source>
</evidence>
<evidence type="ECO:0000256" key="9">
    <source>
        <dbReference type="ARBA" id="ARBA00022989"/>
    </source>
</evidence>
<evidence type="ECO:0000259" key="15">
    <source>
        <dbReference type="PROSITE" id="PS51296"/>
    </source>
</evidence>
<keyword evidence="13 14" id="KW-0472">Membrane</keyword>
<sequence length="642" mass="68814">MKDFLDVLSCPRQQGYARTWHTVFLLASVMRNPNTAGLSRVGTHPVSRQHLPSATRRIFPSNTAGRTFIRRLRHSPAYSSLGSRASTVESAGGRARPSALVCYRPDNGAAVEADAAAAAAVMEEPAAQPQQSDAFYDWRQQWYPVHYVQDLPEGEPQRVWLFDEAIVIARRPGKGPIAMLDRCPHRAAALSQGRMTAAGNLQCAYHGWSFDGETGDCTNIPQVAQGGTISGRTCATALPCAEYQGIVWVYPTPGAHPSTDTIVGLPELDEPGWTSDDFIRDFPVDFTLVLENVADPDHGVFAHQTTIFDSFAASAEYPMQVSTEPGKGGPKVIGRVPGTLKMTGRGADKDKAMYGEQGTGADVTSTLAFEPPTLVRWSRFDASGSTRFITAFYCCPAGVGRTRFFTRYVRNIAPQLHPPHWLFNIFLNAFLDQDTFLLATQQEVTLTAEMAAARAAAEAEAAGHGGAEGTPLPAGTAGLIRRRLFCHRSPTDNLLIGMGRWMDNTIPLVPNRYQAALAAGPAGIESSPAVRSAPREVVLDRFASHTVICPDSMRAYRAFSAARTVFGAAAALGAAVLAAYVGCAVAGGGADAGSLIRGGAAVVGTGSVALAAHALAQQFVYIYTQEKQTKDLKRITNFVPDQ</sequence>
<dbReference type="EMBL" id="JALJOT010000004">
    <property type="protein sequence ID" value="KAK9915514.1"/>
    <property type="molecule type" value="Genomic_DNA"/>
</dbReference>
<keyword evidence="9 14" id="KW-1133">Transmembrane helix</keyword>
<evidence type="ECO:0000313" key="16">
    <source>
        <dbReference type="EMBL" id="KAK9915514.1"/>
    </source>
</evidence>
<evidence type="ECO:0000256" key="13">
    <source>
        <dbReference type="ARBA" id="ARBA00023136"/>
    </source>
</evidence>
<evidence type="ECO:0000256" key="10">
    <source>
        <dbReference type="ARBA" id="ARBA00023002"/>
    </source>
</evidence>
<dbReference type="SUPFAM" id="SSF55961">
    <property type="entry name" value="Bet v1-like"/>
    <property type="match status" value="1"/>
</dbReference>
<name>A0ABR2YVY2_9CHLO</name>
<evidence type="ECO:0000256" key="4">
    <source>
        <dbReference type="ARBA" id="ARBA00022640"/>
    </source>
</evidence>